<evidence type="ECO:0000313" key="1">
    <source>
        <dbReference type="EMBL" id="MBB3059557.1"/>
    </source>
</evidence>
<dbReference type="AlphaFoldDB" id="A0A7W4W9A7"/>
<comment type="caution">
    <text evidence="1">The sequence shown here is derived from an EMBL/GenBank/DDBJ whole genome shotgun (WGS) entry which is preliminary data.</text>
</comment>
<dbReference type="EMBL" id="JACHWZ010000001">
    <property type="protein sequence ID" value="MBB3059557.1"/>
    <property type="molecule type" value="Genomic_DNA"/>
</dbReference>
<keyword evidence="2" id="KW-1185">Reference proteome</keyword>
<accession>A0A7W4W9A7</accession>
<sequence>MPTYTLNIDFPKQDLDTLYKAGEKVTLIKQSANGQPVAWVCFYPFENNTVTWEEEYAIYASTTQIQGGATIQKMSDEMARAQMLYAFQNGNFGTPSPSGRLSEGQYGVINQTPLDQAEGLCFGLAQNVQVNGTAYPNRPINADWVPSKHVATFTPYENIKLFMNSSIQDGMVVTDVFSPSLTLTFGGSTTEITANYNATTGSFAQA</sequence>
<organism evidence="1 2">
    <name type="scientific">Microbulbifer rhizosphaerae</name>
    <dbReference type="NCBI Taxonomy" id="1562603"/>
    <lineage>
        <taxon>Bacteria</taxon>
        <taxon>Pseudomonadati</taxon>
        <taxon>Pseudomonadota</taxon>
        <taxon>Gammaproteobacteria</taxon>
        <taxon>Cellvibrionales</taxon>
        <taxon>Microbulbiferaceae</taxon>
        <taxon>Microbulbifer</taxon>
    </lineage>
</organism>
<protein>
    <submittedName>
        <fullName evidence="1">Uncharacterized protein</fullName>
    </submittedName>
</protein>
<evidence type="ECO:0000313" key="2">
    <source>
        <dbReference type="Proteomes" id="UP000535937"/>
    </source>
</evidence>
<dbReference type="Proteomes" id="UP000535937">
    <property type="component" value="Unassembled WGS sequence"/>
</dbReference>
<gene>
    <name evidence="1" type="ORF">FHS09_000358</name>
</gene>
<name>A0A7W4W9A7_9GAMM</name>
<reference evidence="1 2" key="1">
    <citation type="submission" date="2020-08" db="EMBL/GenBank/DDBJ databases">
        <title>Genomic Encyclopedia of Type Strains, Phase III (KMG-III): the genomes of soil and plant-associated and newly described type strains.</title>
        <authorList>
            <person name="Whitman W."/>
        </authorList>
    </citation>
    <scope>NUCLEOTIDE SEQUENCE [LARGE SCALE GENOMIC DNA]</scope>
    <source>
        <strain evidence="1 2">CECT 8799</strain>
    </source>
</reference>
<dbReference type="RefSeq" id="WP_183456043.1">
    <property type="nucleotide sequence ID" value="NZ_JACHWZ010000001.1"/>
</dbReference>
<proteinExistence type="predicted"/>